<organism evidence="1 2">
    <name type="scientific">Rangifer tarandus platyrhynchus</name>
    <name type="common">Svalbard reindeer</name>
    <dbReference type="NCBI Taxonomy" id="3082113"/>
    <lineage>
        <taxon>Eukaryota</taxon>
        <taxon>Metazoa</taxon>
        <taxon>Chordata</taxon>
        <taxon>Craniata</taxon>
        <taxon>Vertebrata</taxon>
        <taxon>Euteleostomi</taxon>
        <taxon>Mammalia</taxon>
        <taxon>Eutheria</taxon>
        <taxon>Laurasiatheria</taxon>
        <taxon>Artiodactyla</taxon>
        <taxon>Ruminantia</taxon>
        <taxon>Pecora</taxon>
        <taxon>Cervidae</taxon>
        <taxon>Odocoileinae</taxon>
        <taxon>Rangifer</taxon>
    </lineage>
</organism>
<accession>A0AC59Z554</accession>
<evidence type="ECO:0000313" key="2">
    <source>
        <dbReference type="Proteomes" id="UP001162501"/>
    </source>
</evidence>
<dbReference type="EMBL" id="OX596108">
    <property type="protein sequence ID" value="CAN0235335.1"/>
    <property type="molecule type" value="Genomic_DNA"/>
</dbReference>
<reference evidence="1" key="2">
    <citation type="submission" date="2025-03" db="EMBL/GenBank/DDBJ databases">
        <authorList>
            <consortium name="ELIXIR-Norway"/>
            <consortium name="Elixir Norway"/>
        </authorList>
    </citation>
    <scope>NUCLEOTIDE SEQUENCE</scope>
</reference>
<dbReference type="Proteomes" id="UP001162501">
    <property type="component" value="Chromosome 24"/>
</dbReference>
<proteinExistence type="predicted"/>
<evidence type="ECO:0000313" key="1">
    <source>
        <dbReference type="EMBL" id="CAN0235335.1"/>
    </source>
</evidence>
<sequence length="294" mass="31799">MQQGRGKRLALKRGLGTLPFTPHSQEALGLCRSGGPLLRVPASFSCPHLQIFSPLRLPPVGLWGGDPLESPDSHRARHPLNSERLPLPRCPFILVPQPAGHHGSLASPQGLAKKTKTKTVFLTFSPPTWRGNSPEAPPVRRHKMKAAQCRTRLQTQSPRGTWKPHACPHSLEHHPPTPASPISPFPPACFPFLGAGGWTEESPALWRLLPASVPIFPWGRAHFCSRAVGARWAHTAISRCDGAVGARPGAPLGRLPLGRNVSPQHKLEALQTLHRPDPRPPRCSPGGTRGAKSA</sequence>
<protein>
    <submittedName>
        <fullName evidence="1">Uncharacterized protein</fullName>
    </submittedName>
</protein>
<reference evidence="1" key="1">
    <citation type="submission" date="2023-05" db="EMBL/GenBank/DDBJ databases">
        <authorList>
            <consortium name="ELIXIR-Norway"/>
        </authorList>
    </citation>
    <scope>NUCLEOTIDE SEQUENCE</scope>
</reference>
<gene>
    <name evidence="1" type="ORF">MRATA1EN22A_LOCUS14093</name>
</gene>
<name>A0AC59Z554_RANTA</name>